<dbReference type="InterPro" id="IPR011032">
    <property type="entry name" value="GroES-like_sf"/>
</dbReference>
<dbReference type="SUPFAM" id="SSF50129">
    <property type="entry name" value="GroES-like"/>
    <property type="match status" value="1"/>
</dbReference>
<dbReference type="Pfam" id="PF08240">
    <property type="entry name" value="ADH_N"/>
    <property type="match status" value="1"/>
</dbReference>
<sequence>MKALYSIANQLNWKHETVVDCPKGYVRVQIAAAGLNRADLLQRQGKYPPPKGITEALGLECAGIITETNQVTNWQVGDRVCALLAGGAMATEVVIDARHLLPVPQNLSLVEAAVLPEVYATAWLNLFQIAQLKPSEKVLIHAGAGGVGSAAIQLCKAFNNPCWVTVGSQDRLDYCKSLGAEGGVIRTENLEAINKQAPFDVILDPVGANYTALNTDLLNIDGRWVIIAMMGGHKTEINLAKLLAKRIQMTGSTLRSRNDDFKAALIKQLTEKVWPLFETNQLSHNLAKTFAIEQADQAFEALASNQINGKIALTIN</sequence>
<dbReference type="SUPFAM" id="SSF51735">
    <property type="entry name" value="NAD(P)-binding Rossmann-fold domains"/>
    <property type="match status" value="1"/>
</dbReference>
<dbReference type="Gene3D" id="3.40.50.720">
    <property type="entry name" value="NAD(P)-binding Rossmann-like Domain"/>
    <property type="match status" value="1"/>
</dbReference>
<evidence type="ECO:0000256" key="2">
    <source>
        <dbReference type="ARBA" id="ARBA00023002"/>
    </source>
</evidence>
<dbReference type="RefSeq" id="WP_201090293.1">
    <property type="nucleotide sequence ID" value="NZ_CP067393.1"/>
</dbReference>
<gene>
    <name evidence="4" type="ORF">JHT90_08120</name>
</gene>
<dbReference type="Proteomes" id="UP000595278">
    <property type="component" value="Chromosome"/>
</dbReference>
<dbReference type="InterPro" id="IPR013154">
    <property type="entry name" value="ADH-like_N"/>
</dbReference>
<dbReference type="Gene3D" id="3.90.180.10">
    <property type="entry name" value="Medium-chain alcohol dehydrogenases, catalytic domain"/>
    <property type="match status" value="1"/>
</dbReference>
<feature type="domain" description="Enoyl reductase (ER)" evidence="3">
    <location>
        <begin position="6"/>
        <end position="313"/>
    </location>
</feature>
<accession>A0A974RVS1</accession>
<dbReference type="InterPro" id="IPR020843">
    <property type="entry name" value="ER"/>
</dbReference>
<proteinExistence type="predicted"/>
<keyword evidence="2" id="KW-0560">Oxidoreductase</keyword>
<dbReference type="KEGG" id="eaz:JHT90_08120"/>
<evidence type="ECO:0000313" key="5">
    <source>
        <dbReference type="Proteomes" id="UP000595278"/>
    </source>
</evidence>
<dbReference type="PROSITE" id="PS01162">
    <property type="entry name" value="QOR_ZETA_CRYSTAL"/>
    <property type="match status" value="1"/>
</dbReference>
<dbReference type="InterPro" id="IPR002364">
    <property type="entry name" value="Quin_OxRdtase/zeta-crystal_CS"/>
</dbReference>
<dbReference type="CDD" id="cd05276">
    <property type="entry name" value="p53_inducible_oxidoreductase"/>
    <property type="match status" value="1"/>
</dbReference>
<organism evidence="4 5">
    <name type="scientific">Entomomonas asaccharolytica</name>
    <dbReference type="NCBI Taxonomy" id="2785331"/>
    <lineage>
        <taxon>Bacteria</taxon>
        <taxon>Pseudomonadati</taxon>
        <taxon>Pseudomonadota</taxon>
        <taxon>Gammaproteobacteria</taxon>
        <taxon>Pseudomonadales</taxon>
        <taxon>Pseudomonadaceae</taxon>
        <taxon>Entomomonas</taxon>
    </lineage>
</organism>
<dbReference type="PANTHER" id="PTHR48106:SF8">
    <property type="entry name" value="OS02G0805600 PROTEIN"/>
    <property type="match status" value="1"/>
</dbReference>
<name>A0A974RVS1_9GAMM</name>
<dbReference type="SMART" id="SM00829">
    <property type="entry name" value="PKS_ER"/>
    <property type="match status" value="1"/>
</dbReference>
<dbReference type="InterPro" id="IPR036291">
    <property type="entry name" value="NAD(P)-bd_dom_sf"/>
</dbReference>
<evidence type="ECO:0000313" key="4">
    <source>
        <dbReference type="EMBL" id="QQP84395.1"/>
    </source>
</evidence>
<dbReference type="GO" id="GO:0008270">
    <property type="term" value="F:zinc ion binding"/>
    <property type="evidence" value="ECO:0007669"/>
    <property type="project" value="InterPro"/>
</dbReference>
<dbReference type="EMBL" id="CP067393">
    <property type="protein sequence ID" value="QQP84395.1"/>
    <property type="molecule type" value="Genomic_DNA"/>
</dbReference>
<evidence type="ECO:0000256" key="1">
    <source>
        <dbReference type="ARBA" id="ARBA00022857"/>
    </source>
</evidence>
<dbReference type="Pfam" id="PF00107">
    <property type="entry name" value="ADH_zinc_N"/>
    <property type="match status" value="1"/>
</dbReference>
<keyword evidence="5" id="KW-1185">Reference proteome</keyword>
<evidence type="ECO:0000259" key="3">
    <source>
        <dbReference type="SMART" id="SM00829"/>
    </source>
</evidence>
<dbReference type="GO" id="GO:0070402">
    <property type="term" value="F:NADPH binding"/>
    <property type="evidence" value="ECO:0007669"/>
    <property type="project" value="TreeGrafter"/>
</dbReference>
<dbReference type="GO" id="GO:0016651">
    <property type="term" value="F:oxidoreductase activity, acting on NAD(P)H"/>
    <property type="evidence" value="ECO:0007669"/>
    <property type="project" value="TreeGrafter"/>
</dbReference>
<keyword evidence="1" id="KW-0521">NADP</keyword>
<protein>
    <submittedName>
        <fullName evidence="4">NAD(P)H-quinone oxidoreductase</fullName>
    </submittedName>
</protein>
<dbReference type="NCBIfam" id="TIGR02824">
    <property type="entry name" value="quinone_pig3"/>
    <property type="match status" value="1"/>
</dbReference>
<reference evidence="4 5" key="1">
    <citation type="submission" date="2021-01" db="EMBL/GenBank/DDBJ databases">
        <title>Entomomonas sp. F2A isolated from a house cricket (Acheta domesticus).</title>
        <authorList>
            <person name="Spergser J."/>
            <person name="Busse H.-J."/>
        </authorList>
    </citation>
    <scope>NUCLEOTIDE SEQUENCE [LARGE SCALE GENOMIC DNA]</scope>
    <source>
        <strain evidence="4 5">F2A</strain>
    </source>
</reference>
<dbReference type="AlphaFoldDB" id="A0A974RVS1"/>
<dbReference type="InterPro" id="IPR014189">
    <property type="entry name" value="Quinone_OxRdtase_PIG3"/>
</dbReference>
<dbReference type="PANTHER" id="PTHR48106">
    <property type="entry name" value="QUINONE OXIDOREDUCTASE PIG3-RELATED"/>
    <property type="match status" value="1"/>
</dbReference>
<dbReference type="InterPro" id="IPR013149">
    <property type="entry name" value="ADH-like_C"/>
</dbReference>